<organism evidence="2 3">
    <name type="scientific">Candidatus Legionella polyplacis</name>
    <dbReference type="NCBI Taxonomy" id="2005262"/>
    <lineage>
        <taxon>Bacteria</taxon>
        <taxon>Pseudomonadati</taxon>
        <taxon>Pseudomonadota</taxon>
        <taxon>Gammaproteobacteria</taxon>
        <taxon>Legionellales</taxon>
        <taxon>Legionellaceae</taxon>
        <taxon>Legionella</taxon>
    </lineage>
</organism>
<keyword evidence="1" id="KW-0472">Membrane</keyword>
<dbReference type="Proteomes" id="UP001368618">
    <property type="component" value="Chromosome"/>
</dbReference>
<gene>
    <name evidence="2" type="ORF">RQL39_02135</name>
</gene>
<evidence type="ECO:0000313" key="2">
    <source>
        <dbReference type="EMBL" id="WWR11469.1"/>
    </source>
</evidence>
<dbReference type="RefSeq" id="WP_338516046.1">
    <property type="nucleotide sequence ID" value="NZ_CP135137.1"/>
</dbReference>
<feature type="transmembrane region" description="Helical" evidence="1">
    <location>
        <begin position="7"/>
        <end position="27"/>
    </location>
</feature>
<keyword evidence="1" id="KW-1133">Transmembrane helix</keyword>
<proteinExistence type="predicted"/>
<name>A0ABZ2H062_9GAMM</name>
<keyword evidence="1" id="KW-0812">Transmembrane</keyword>
<accession>A0ABZ2H062</accession>
<sequence length="54" mass="6415">MDSYICIDLGVVILALIIFMWTLPYFWSLTIYKCKDYQNTEIFMLSVTHGNIIY</sequence>
<reference evidence="2" key="1">
    <citation type="submission" date="2023-09" db="EMBL/GenBank/DDBJ databases">
        <title>Genomes of two closely related lineages of the louse Polyplax serrata with different host specificities.</title>
        <authorList>
            <person name="Martinu J."/>
            <person name="Tarabai H."/>
            <person name="Stefka J."/>
            <person name="Hypsa V."/>
        </authorList>
    </citation>
    <scope>NUCLEOTIDE SEQUENCE [LARGE SCALE GENOMIC DNA]</scope>
    <source>
        <strain evidence="2">98ZLc_SE</strain>
    </source>
</reference>
<dbReference type="EMBL" id="CP135137">
    <property type="protein sequence ID" value="WWR11469.1"/>
    <property type="molecule type" value="Genomic_DNA"/>
</dbReference>
<keyword evidence="3" id="KW-1185">Reference proteome</keyword>
<protein>
    <submittedName>
        <fullName evidence="2">Uncharacterized protein</fullName>
    </submittedName>
</protein>
<evidence type="ECO:0000313" key="3">
    <source>
        <dbReference type="Proteomes" id="UP001368618"/>
    </source>
</evidence>
<evidence type="ECO:0000256" key="1">
    <source>
        <dbReference type="SAM" id="Phobius"/>
    </source>
</evidence>